<dbReference type="Pfam" id="PF00700">
    <property type="entry name" value="Flagellin_C"/>
    <property type="match status" value="1"/>
</dbReference>
<accession>A0A101FKH7</accession>
<dbReference type="Gene3D" id="6.10.10.10">
    <property type="entry name" value="Flagellar export chaperone, C-terminal domain"/>
    <property type="match status" value="1"/>
</dbReference>
<feature type="domain" description="Flagellin C-terminal" evidence="5">
    <location>
        <begin position="427"/>
        <end position="510"/>
    </location>
</feature>
<comment type="function">
    <text evidence="3">Flagellin is the subunit protein which polymerizes to form the filaments of bacterial flagella.</text>
</comment>
<sequence length="511" mass="55040">MAVKINFNEAAAQTHTALLRNERAMNKSLLRLSTGVRILNASDDSAGLFIADMLGTVAKGYDQGNRNIQTGISALQIAEASAGQIFDKLQEIYVRAQNAANDINDPTARNALQQEIRNFVDAIQKIGADTEYNGIKLLDGTFKDKYIHYGARLEQTVYLSVDDVRAQSLGAHMVKTSGYKVAASDVLTSLTDVVFETKQTITVGGRVIDATIQNTIQNVDSSTTNYILDAGYMAEQINSNLSDIGFKAKAINVSIGEKYTAIADVSDTATLTFYVGDKFFSFTAETTISFDELVEKINREAATAGADLTASTDAGRLVLTSSKGYTIGVEISLASATGTININQIVNDLENASAGTIQSQTSATTASAVKVGDLYIANDKNFTLDLGSVTDTALGDFEIGSTTGSQFKNLYSINVTSNEGAEASMLIAEVALRKVDTIRAQIGATMNNLQSIFDSQKVAYDNTKEAESVIRNTDYAKEMAEFTTYQIRMQATVAMLAQVNTQPQLVLQLLR</sequence>
<keyword evidence="6" id="KW-0282">Flagellum</keyword>
<evidence type="ECO:0000259" key="4">
    <source>
        <dbReference type="Pfam" id="PF00669"/>
    </source>
</evidence>
<dbReference type="Gene3D" id="2.60.40.4390">
    <property type="match status" value="1"/>
</dbReference>
<organism evidence="6 7">
    <name type="scientific">Thermodesulfobacterium commune</name>
    <dbReference type="NCBI Taxonomy" id="1741"/>
    <lineage>
        <taxon>Bacteria</taxon>
        <taxon>Pseudomonadati</taxon>
        <taxon>Thermodesulfobacteriota</taxon>
        <taxon>Thermodesulfobacteria</taxon>
        <taxon>Thermodesulfobacteriales</taxon>
        <taxon>Thermodesulfobacteriaceae</taxon>
        <taxon>Thermodesulfobacterium</taxon>
    </lineage>
</organism>
<evidence type="ECO:0000313" key="6">
    <source>
        <dbReference type="EMBL" id="HAA84382.1"/>
    </source>
</evidence>
<comment type="caution">
    <text evidence="6">The sequence shown here is derived from an EMBL/GenBank/DDBJ whole genome shotgun (WGS) entry which is preliminary data.</text>
</comment>
<gene>
    <name evidence="6" type="ORF">DCE01_06340</name>
</gene>
<dbReference type="InterPro" id="IPR001029">
    <property type="entry name" value="Flagellin_N"/>
</dbReference>
<comment type="subcellular location">
    <subcellularLocation>
        <location evidence="3">Secreted</location>
    </subcellularLocation>
    <subcellularLocation>
        <location evidence="3">Bacterial flagellum</location>
    </subcellularLocation>
</comment>
<keyword evidence="6" id="KW-0969">Cilium</keyword>
<dbReference type="InterPro" id="IPR001492">
    <property type="entry name" value="Flagellin"/>
</dbReference>
<dbReference type="Pfam" id="PF00669">
    <property type="entry name" value="Flagellin_N"/>
    <property type="match status" value="1"/>
</dbReference>
<feature type="domain" description="Flagellin N-terminal" evidence="4">
    <location>
        <begin position="5"/>
        <end position="142"/>
    </location>
</feature>
<dbReference type="PANTHER" id="PTHR42792">
    <property type="entry name" value="FLAGELLIN"/>
    <property type="match status" value="1"/>
</dbReference>
<dbReference type="InterPro" id="IPR042187">
    <property type="entry name" value="Flagellin_C_sub2"/>
</dbReference>
<dbReference type="Gene3D" id="1.20.1330.10">
    <property type="entry name" value="f41 fragment of flagellin, N-terminal domain"/>
    <property type="match status" value="2"/>
</dbReference>
<keyword evidence="3" id="KW-0964">Secreted</keyword>
<comment type="similarity">
    <text evidence="1 3">Belongs to the bacterial flagellin family.</text>
</comment>
<dbReference type="AlphaFoldDB" id="A0A101FKH7"/>
<dbReference type="PRINTS" id="PR00207">
    <property type="entry name" value="FLAGELLIN"/>
</dbReference>
<dbReference type="GO" id="GO:0009288">
    <property type="term" value="C:bacterial-type flagellum"/>
    <property type="evidence" value="ECO:0007669"/>
    <property type="project" value="UniProtKB-SubCell"/>
</dbReference>
<dbReference type="Proteomes" id="UP000257240">
    <property type="component" value="Unassembled WGS sequence"/>
</dbReference>
<keyword evidence="2 3" id="KW-0975">Bacterial flagellum</keyword>
<evidence type="ECO:0000256" key="3">
    <source>
        <dbReference type="RuleBase" id="RU362073"/>
    </source>
</evidence>
<reference evidence="6 7" key="1">
    <citation type="journal article" date="2018" name="Nat. Biotechnol.">
        <title>A standardized bacterial taxonomy based on genome phylogeny substantially revises the tree of life.</title>
        <authorList>
            <person name="Parks D.H."/>
            <person name="Chuvochina M."/>
            <person name="Waite D.W."/>
            <person name="Rinke C."/>
            <person name="Skarshewski A."/>
            <person name="Chaumeil P.A."/>
            <person name="Hugenholtz P."/>
        </authorList>
    </citation>
    <scope>NUCLEOTIDE SEQUENCE [LARGE SCALE GENOMIC DNA]</scope>
    <source>
        <strain evidence="6">UBA12529</strain>
    </source>
</reference>
<dbReference type="EMBL" id="DLVE01000079">
    <property type="protein sequence ID" value="HAA84382.1"/>
    <property type="molecule type" value="Genomic_DNA"/>
</dbReference>
<evidence type="ECO:0000313" key="7">
    <source>
        <dbReference type="Proteomes" id="UP000257240"/>
    </source>
</evidence>
<dbReference type="GO" id="GO:0005576">
    <property type="term" value="C:extracellular region"/>
    <property type="evidence" value="ECO:0007669"/>
    <property type="project" value="UniProtKB-SubCell"/>
</dbReference>
<name>A0A101FKH7_9BACT</name>
<protein>
    <recommendedName>
        <fullName evidence="3">Flagellin</fullName>
    </recommendedName>
</protein>
<dbReference type="InterPro" id="IPR046358">
    <property type="entry name" value="Flagellin_C"/>
</dbReference>
<dbReference type="GO" id="GO:0005198">
    <property type="term" value="F:structural molecule activity"/>
    <property type="evidence" value="ECO:0007669"/>
    <property type="project" value="UniProtKB-UniRule"/>
</dbReference>
<evidence type="ECO:0000259" key="5">
    <source>
        <dbReference type="Pfam" id="PF00700"/>
    </source>
</evidence>
<keyword evidence="6" id="KW-0966">Cell projection</keyword>
<dbReference type="PANTHER" id="PTHR42792:SF2">
    <property type="entry name" value="FLAGELLIN"/>
    <property type="match status" value="1"/>
</dbReference>
<evidence type="ECO:0000256" key="2">
    <source>
        <dbReference type="ARBA" id="ARBA00023143"/>
    </source>
</evidence>
<dbReference type="SUPFAM" id="SSF64518">
    <property type="entry name" value="Phase 1 flagellin"/>
    <property type="match status" value="1"/>
</dbReference>
<evidence type="ECO:0000256" key="1">
    <source>
        <dbReference type="ARBA" id="ARBA00005709"/>
    </source>
</evidence>
<proteinExistence type="inferred from homology"/>